<keyword evidence="4" id="KW-0548">Nucleotidyltransferase</keyword>
<dbReference type="GO" id="GO:0006260">
    <property type="term" value="P:DNA replication"/>
    <property type="evidence" value="ECO:0007669"/>
    <property type="project" value="UniProtKB-KW"/>
</dbReference>
<dbReference type="GeneID" id="20041360"/>
<evidence type="ECO:0000259" key="13">
    <source>
        <dbReference type="PROSITE" id="PS52020"/>
    </source>
</evidence>
<gene>
    <name evidence="14" type="primary">Rep</name>
</gene>
<dbReference type="OrthoDB" id="9195at10239"/>
<reference evidence="14" key="2">
    <citation type="submission" date="2014-05" db="EMBL/GenBank/DDBJ databases">
        <authorList>
            <person name="De Villiers E.M."/>
        </authorList>
    </citation>
    <scope>NUCLEOTIDE SEQUENCE</scope>
    <source>
        <strain evidence="14">MSSI2.225</strain>
    </source>
</reference>
<dbReference type="GO" id="GO:0016779">
    <property type="term" value="F:nucleotidyltransferase activity"/>
    <property type="evidence" value="ECO:0007669"/>
    <property type="project" value="UniProtKB-KW"/>
</dbReference>
<proteinExistence type="predicted"/>
<evidence type="ECO:0000256" key="7">
    <source>
        <dbReference type="ARBA" id="ARBA00022723"/>
    </source>
</evidence>
<dbReference type="GO" id="GO:0046872">
    <property type="term" value="F:metal ion binding"/>
    <property type="evidence" value="ECO:0007669"/>
    <property type="project" value="UniProtKB-KW"/>
</dbReference>
<keyword evidence="11" id="KW-0190">Covalent protein-DNA linkage</keyword>
<evidence type="ECO:0000256" key="4">
    <source>
        <dbReference type="ARBA" id="ARBA00022695"/>
    </source>
</evidence>
<evidence type="ECO:0000256" key="6">
    <source>
        <dbReference type="ARBA" id="ARBA00022722"/>
    </source>
</evidence>
<dbReference type="PROSITE" id="PS52020">
    <property type="entry name" value="CRESS_DNA_REP"/>
    <property type="match status" value="1"/>
</dbReference>
<dbReference type="GO" id="GO:0003677">
    <property type="term" value="F:DNA binding"/>
    <property type="evidence" value="ECO:0007669"/>
    <property type="project" value="UniProtKB-KW"/>
</dbReference>
<dbReference type="Pfam" id="PF00799">
    <property type="entry name" value="Gemini_AL1"/>
    <property type="match status" value="1"/>
</dbReference>
<keyword evidence="8" id="KW-0547">Nucleotide-binding</keyword>
<dbReference type="Proteomes" id="UP000204593">
    <property type="component" value="Genome"/>
</dbReference>
<name>A0A077XL96_9VIRU</name>
<protein>
    <submittedName>
        <fullName evidence="14">Replication protein</fullName>
    </submittedName>
</protein>
<organism evidence="14">
    <name type="scientific">MSSI2.225 virus</name>
    <dbReference type="NCBI Taxonomy" id="1516081"/>
    <lineage>
        <taxon>Viruses</taxon>
        <taxon>Monodnaviria</taxon>
        <taxon>Shotokuvirae</taxon>
        <taxon>Cressdnaviricota</taxon>
        <taxon>Repensiviricetes</taxon>
        <taxon>Geplafuvirales</taxon>
        <taxon>Genomoviridae</taxon>
        <taxon>Gemykibivirus</taxon>
        <taxon>Gemykibivirus humas1</taxon>
    </lineage>
</organism>
<dbReference type="KEGG" id="vg:20041360"/>
<evidence type="ECO:0000313" key="14">
    <source>
        <dbReference type="EMBL" id="CDS63390.1"/>
    </source>
</evidence>
<evidence type="ECO:0000256" key="9">
    <source>
        <dbReference type="ARBA" id="ARBA00022759"/>
    </source>
</evidence>
<dbReference type="Gene3D" id="3.40.1310.20">
    <property type="match status" value="1"/>
</dbReference>
<keyword evidence="12" id="KW-0238">DNA-binding</keyword>
<sequence length="232" mass="25372">MSSFRFQARYALLTYPQCGDLDPFAVVNHLAGLGAECIIGRENHADGGLHLHAFVDFGVKYRTRNARAFDVEGCHPNVSPSRGTPEEGFDYAIKDGDVVAGGLERPVAGRVDATSGVWAEIINAESEQEFWDLCKRLAPRSLVTSFTQLRAYAAWKFPPIRVPYETPEGVNIDTSWVAELNQWVQQNLGRGETGGKLSCTSQRLQSAATRASMLGGGLAQRLARVRINKSGC</sequence>
<keyword evidence="5" id="KW-0235">DNA replication</keyword>
<accession>A0A077XL96</accession>
<comment type="subcellular location">
    <subcellularLocation>
        <location evidence="1">Host nucleus</location>
    </subcellularLocation>
</comment>
<dbReference type="SUPFAM" id="SSF55464">
    <property type="entry name" value="Origin of replication-binding domain, RBD-like"/>
    <property type="match status" value="1"/>
</dbReference>
<dbReference type="GO" id="GO:0042025">
    <property type="term" value="C:host cell nucleus"/>
    <property type="evidence" value="ECO:0007669"/>
    <property type="project" value="UniProtKB-SubCell"/>
</dbReference>
<evidence type="ECO:0000256" key="3">
    <source>
        <dbReference type="ARBA" id="ARBA00022679"/>
    </source>
</evidence>
<keyword evidence="15" id="KW-1185">Reference proteome</keyword>
<evidence type="ECO:0000256" key="12">
    <source>
        <dbReference type="ARBA" id="ARBA00023125"/>
    </source>
</evidence>
<evidence type="ECO:0000256" key="11">
    <source>
        <dbReference type="ARBA" id="ARBA00023124"/>
    </source>
</evidence>
<evidence type="ECO:0000256" key="2">
    <source>
        <dbReference type="ARBA" id="ARBA00022562"/>
    </source>
</evidence>
<evidence type="ECO:0000256" key="8">
    <source>
        <dbReference type="ARBA" id="ARBA00022741"/>
    </source>
</evidence>
<keyword evidence="2" id="KW-1048">Host nucleus</keyword>
<keyword evidence="6" id="KW-0540">Nuclease</keyword>
<keyword evidence="9" id="KW-0255">Endonuclease</keyword>
<dbReference type="GO" id="GO:0004519">
    <property type="term" value="F:endonuclease activity"/>
    <property type="evidence" value="ECO:0007669"/>
    <property type="project" value="UniProtKB-KW"/>
</dbReference>
<evidence type="ECO:0000313" key="15">
    <source>
        <dbReference type="Proteomes" id="UP000204593"/>
    </source>
</evidence>
<keyword evidence="7" id="KW-0479">Metal-binding</keyword>
<dbReference type="InterPro" id="IPR049912">
    <property type="entry name" value="CRESS_DNA_REP"/>
</dbReference>
<dbReference type="SMR" id="A0A077XL96"/>
<reference evidence="14" key="1">
    <citation type="journal article" date="2014" name="Genome Announc.">
        <title>Mycovirus-like DNA virus sequences from cattle serum and human brain and serum samples from multiple sclerosis patients.</title>
        <authorList>
            <person name="Lamberto I."/>
            <person name="Gunst K."/>
            <person name="Mueller H."/>
            <person name="zur Hausen H."/>
            <person name="de Villiers E.M."/>
        </authorList>
    </citation>
    <scope>NUCLEOTIDE SEQUENCE [LARGE SCALE GENOMIC DNA]</scope>
    <source>
        <strain evidence="14">MSSI2.225</strain>
    </source>
</reference>
<keyword evidence="10" id="KW-0378">Hydrolase</keyword>
<evidence type="ECO:0000256" key="1">
    <source>
        <dbReference type="ARBA" id="ARBA00004147"/>
    </source>
</evidence>
<evidence type="ECO:0000256" key="5">
    <source>
        <dbReference type="ARBA" id="ARBA00022705"/>
    </source>
</evidence>
<dbReference type="EMBL" id="LK931485">
    <property type="protein sequence ID" value="CDS63390.1"/>
    <property type="molecule type" value="Genomic_DNA"/>
</dbReference>
<evidence type="ECO:0000256" key="10">
    <source>
        <dbReference type="ARBA" id="ARBA00022801"/>
    </source>
</evidence>
<dbReference type="RefSeq" id="YP_009051838.1">
    <property type="nucleotide sequence ID" value="NC_024691.1"/>
</dbReference>
<dbReference type="GO" id="GO:0000166">
    <property type="term" value="F:nucleotide binding"/>
    <property type="evidence" value="ECO:0007669"/>
    <property type="project" value="UniProtKB-KW"/>
</dbReference>
<dbReference type="GO" id="GO:0016787">
    <property type="term" value="F:hydrolase activity"/>
    <property type="evidence" value="ECO:0007669"/>
    <property type="project" value="UniProtKB-KW"/>
</dbReference>
<keyword evidence="3" id="KW-0808">Transferase</keyword>
<feature type="domain" description="CRESS-DNA virus Rep endonuclease" evidence="13">
    <location>
        <begin position="5"/>
        <end position="104"/>
    </location>
</feature>